<feature type="compositionally biased region" description="Basic and acidic residues" evidence="1">
    <location>
        <begin position="163"/>
        <end position="180"/>
    </location>
</feature>
<dbReference type="InterPro" id="IPR022085">
    <property type="entry name" value="OpdG"/>
</dbReference>
<feature type="region of interest" description="Disordered" evidence="1">
    <location>
        <begin position="158"/>
        <end position="180"/>
    </location>
</feature>
<keyword evidence="3" id="KW-1185">Reference proteome</keyword>
<dbReference type="PANTHER" id="PTHR38797">
    <property type="entry name" value="NUCLEAR PORE COMPLEX PROTEIN NUP85-RELATED"/>
    <property type="match status" value="1"/>
</dbReference>
<organism evidence="2 3">
    <name type="scientific">Penicillium italicum</name>
    <name type="common">Blue mold</name>
    <dbReference type="NCBI Taxonomy" id="40296"/>
    <lineage>
        <taxon>Eukaryota</taxon>
        <taxon>Fungi</taxon>
        <taxon>Dikarya</taxon>
        <taxon>Ascomycota</taxon>
        <taxon>Pezizomycotina</taxon>
        <taxon>Eurotiomycetes</taxon>
        <taxon>Eurotiomycetidae</taxon>
        <taxon>Eurotiales</taxon>
        <taxon>Aspergillaceae</taxon>
        <taxon>Penicillium</taxon>
    </lineage>
</organism>
<gene>
    <name evidence="2" type="ORF">PITC_051390</name>
</gene>
<dbReference type="InterPro" id="IPR053204">
    <property type="entry name" value="Oxopyrrolidines_Biosynth-assoc"/>
</dbReference>
<comment type="caution">
    <text evidence="2">The sequence shown here is derived from an EMBL/GenBank/DDBJ whole genome shotgun (WGS) entry which is preliminary data.</text>
</comment>
<dbReference type="HOGENOM" id="CLU_1496726_0_0_1"/>
<dbReference type="OrthoDB" id="5403091at2759"/>
<proteinExistence type="predicted"/>
<dbReference type="PhylomeDB" id="A0A0A2KUI4"/>
<evidence type="ECO:0000256" key="1">
    <source>
        <dbReference type="SAM" id="MobiDB-lite"/>
    </source>
</evidence>
<dbReference type="Proteomes" id="UP000030104">
    <property type="component" value="Unassembled WGS sequence"/>
</dbReference>
<name>A0A0A2KUI4_PENIT</name>
<sequence>MGLLTMPVKGNYGIDIARITEGTVWNDLPFLVTDMTNHWINNCGPLSGTQRLNFASYLAKLASTRALGKRSPPGFTLWRWIYWLKRLHEIREAVKDTSEKHLEDLATESIEIMVSRAQKRNSDIVMVFKTSGYLIYEDKHLLPLKMLAEGEDPMCPFSVAGEEGEKGEESKKAEEIYRDN</sequence>
<accession>A0A0A2KUI4</accession>
<dbReference type="Pfam" id="PF12311">
    <property type="entry name" value="DUF3632"/>
    <property type="match status" value="1"/>
</dbReference>
<evidence type="ECO:0000313" key="3">
    <source>
        <dbReference type="Proteomes" id="UP000030104"/>
    </source>
</evidence>
<dbReference type="PANTHER" id="PTHR38797:SF7">
    <property type="entry name" value="TRANSCRIPTION FACTOR DOMAIN-CONTAINING PROTEIN"/>
    <property type="match status" value="1"/>
</dbReference>
<dbReference type="OMA" id="HWINNCG"/>
<dbReference type="EMBL" id="JQGA01000927">
    <property type="protein sequence ID" value="KGO71454.1"/>
    <property type="molecule type" value="Genomic_DNA"/>
</dbReference>
<dbReference type="AlphaFoldDB" id="A0A0A2KUI4"/>
<evidence type="ECO:0000313" key="2">
    <source>
        <dbReference type="EMBL" id="KGO71454.1"/>
    </source>
</evidence>
<protein>
    <submittedName>
        <fullName evidence="2">Uncharacterized protein</fullName>
    </submittedName>
</protein>
<reference evidence="2 3" key="1">
    <citation type="journal article" date="2015" name="Mol. Plant Microbe Interact.">
        <title>Genome, transcriptome, and functional analyses of Penicillium expansum provide new insights into secondary metabolism and pathogenicity.</title>
        <authorList>
            <person name="Ballester A.R."/>
            <person name="Marcet-Houben M."/>
            <person name="Levin E."/>
            <person name="Sela N."/>
            <person name="Selma-Lazaro C."/>
            <person name="Carmona L."/>
            <person name="Wisniewski M."/>
            <person name="Droby S."/>
            <person name="Gonzalez-Candelas L."/>
            <person name="Gabaldon T."/>
        </authorList>
    </citation>
    <scope>NUCLEOTIDE SEQUENCE [LARGE SCALE GENOMIC DNA]</scope>
    <source>
        <strain evidence="2 3">PHI-1</strain>
    </source>
</reference>